<name>A0AAD4VGZ8_PRUDU</name>
<evidence type="ECO:0000313" key="2">
    <source>
        <dbReference type="Proteomes" id="UP001054821"/>
    </source>
</evidence>
<dbReference type="Proteomes" id="UP001054821">
    <property type="component" value="Chromosome 6"/>
</dbReference>
<sequence>MKWKSWKVMHDETKRRFAASCRRTTTWSTWTTSRWRTSTDSSLRGTNSGRATCTTILRRLMILKSLFKRVARKSLRGGRIVGRGSALIFRRPLLIKPKSIRAIGRRRLFSIIRVPGPSPIRWMHGGRK</sequence>
<protein>
    <submittedName>
        <fullName evidence="1">Uncharacterized protein</fullName>
    </submittedName>
</protein>
<keyword evidence="2" id="KW-1185">Reference proteome</keyword>
<dbReference type="AlphaFoldDB" id="A0AAD4VGZ8"/>
<reference evidence="1 2" key="1">
    <citation type="journal article" date="2022" name="G3 (Bethesda)">
        <title>Whole-genome sequence and methylome profiling of the almond [Prunus dulcis (Mill.) D.A. Webb] cultivar 'Nonpareil'.</title>
        <authorList>
            <person name="D'Amico-Willman K.M."/>
            <person name="Ouma W.Z."/>
            <person name="Meulia T."/>
            <person name="Sideli G.M."/>
            <person name="Gradziel T.M."/>
            <person name="Fresnedo-Ramirez J."/>
        </authorList>
    </citation>
    <scope>NUCLEOTIDE SEQUENCE [LARGE SCALE GENOMIC DNA]</scope>
    <source>
        <strain evidence="1">Clone GOH B32 T37-40</strain>
    </source>
</reference>
<organism evidence="1 2">
    <name type="scientific">Prunus dulcis</name>
    <name type="common">Almond</name>
    <name type="synonym">Amygdalus dulcis</name>
    <dbReference type="NCBI Taxonomy" id="3755"/>
    <lineage>
        <taxon>Eukaryota</taxon>
        <taxon>Viridiplantae</taxon>
        <taxon>Streptophyta</taxon>
        <taxon>Embryophyta</taxon>
        <taxon>Tracheophyta</taxon>
        <taxon>Spermatophyta</taxon>
        <taxon>Magnoliopsida</taxon>
        <taxon>eudicotyledons</taxon>
        <taxon>Gunneridae</taxon>
        <taxon>Pentapetalae</taxon>
        <taxon>rosids</taxon>
        <taxon>fabids</taxon>
        <taxon>Rosales</taxon>
        <taxon>Rosaceae</taxon>
        <taxon>Amygdaloideae</taxon>
        <taxon>Amygdaleae</taxon>
        <taxon>Prunus</taxon>
    </lineage>
</organism>
<proteinExistence type="predicted"/>
<comment type="caution">
    <text evidence="1">The sequence shown here is derived from an EMBL/GenBank/DDBJ whole genome shotgun (WGS) entry which is preliminary data.</text>
</comment>
<dbReference type="EMBL" id="JAJFAZ020000006">
    <property type="protein sequence ID" value="KAI5323776.1"/>
    <property type="molecule type" value="Genomic_DNA"/>
</dbReference>
<accession>A0AAD4VGZ8</accession>
<evidence type="ECO:0000313" key="1">
    <source>
        <dbReference type="EMBL" id="KAI5323776.1"/>
    </source>
</evidence>
<gene>
    <name evidence="1" type="ORF">L3X38_032848</name>
</gene>